<evidence type="ECO:0000313" key="1">
    <source>
        <dbReference type="EnsemblPlants" id="LPERR04G23280.1"/>
    </source>
</evidence>
<dbReference type="AlphaFoldDB" id="A0A0D9WAE5"/>
<dbReference type="EnsemblPlants" id="LPERR04G23280.1">
    <property type="protein sequence ID" value="LPERR04G23280.1"/>
    <property type="gene ID" value="LPERR04G23280"/>
</dbReference>
<dbReference type="Gramene" id="LPERR04G23280.1">
    <property type="protein sequence ID" value="LPERR04G23280.1"/>
    <property type="gene ID" value="LPERR04G23280"/>
</dbReference>
<organism evidence="1 2">
    <name type="scientific">Leersia perrieri</name>
    <dbReference type="NCBI Taxonomy" id="77586"/>
    <lineage>
        <taxon>Eukaryota</taxon>
        <taxon>Viridiplantae</taxon>
        <taxon>Streptophyta</taxon>
        <taxon>Embryophyta</taxon>
        <taxon>Tracheophyta</taxon>
        <taxon>Spermatophyta</taxon>
        <taxon>Magnoliopsida</taxon>
        <taxon>Liliopsida</taxon>
        <taxon>Poales</taxon>
        <taxon>Poaceae</taxon>
        <taxon>BOP clade</taxon>
        <taxon>Oryzoideae</taxon>
        <taxon>Oryzeae</taxon>
        <taxon>Oryzinae</taxon>
        <taxon>Leersia</taxon>
    </lineage>
</organism>
<proteinExistence type="predicted"/>
<accession>A0A0D9WAE5</accession>
<reference evidence="1 2" key="1">
    <citation type="submission" date="2012-08" db="EMBL/GenBank/DDBJ databases">
        <title>Oryza genome evolution.</title>
        <authorList>
            <person name="Wing R.A."/>
        </authorList>
    </citation>
    <scope>NUCLEOTIDE SEQUENCE</scope>
</reference>
<dbReference type="Proteomes" id="UP000032180">
    <property type="component" value="Chromosome 4"/>
</dbReference>
<reference evidence="1" key="3">
    <citation type="submission" date="2015-04" db="UniProtKB">
        <authorList>
            <consortium name="EnsemblPlants"/>
        </authorList>
    </citation>
    <scope>IDENTIFICATION</scope>
</reference>
<name>A0A0D9WAE5_9ORYZ</name>
<sequence>MAASVWPRRFALTAAVWKGLHGLPAAFGGYRLSAHGSGRWQESAAPDGACGRAEGRISVGKALGTPSGRGEVARVGAARRPGGEGPWRSEAQRGHTWSVRRRLRTASAAFGFGLAGGSLWWFRRAGSWASLSNVGGHGDVHCDGEGSMG</sequence>
<reference evidence="2" key="2">
    <citation type="submission" date="2013-12" db="EMBL/GenBank/DDBJ databases">
        <authorList>
            <person name="Yu Y."/>
            <person name="Lee S."/>
            <person name="de Baynast K."/>
            <person name="Wissotski M."/>
            <person name="Liu L."/>
            <person name="Talag J."/>
            <person name="Goicoechea J."/>
            <person name="Angelova A."/>
            <person name="Jetty R."/>
            <person name="Kudrna D."/>
            <person name="Golser W."/>
            <person name="Rivera L."/>
            <person name="Zhang J."/>
            <person name="Wing R."/>
        </authorList>
    </citation>
    <scope>NUCLEOTIDE SEQUENCE</scope>
</reference>
<dbReference type="HOGENOM" id="CLU_1752358_0_0_1"/>
<keyword evidence="2" id="KW-1185">Reference proteome</keyword>
<evidence type="ECO:0000313" key="2">
    <source>
        <dbReference type="Proteomes" id="UP000032180"/>
    </source>
</evidence>
<protein>
    <submittedName>
        <fullName evidence="1">Uncharacterized protein</fullName>
    </submittedName>
</protein>